<protein>
    <submittedName>
        <fullName evidence="1">Uncharacterized protein</fullName>
    </submittedName>
</protein>
<proteinExistence type="predicted"/>
<reference evidence="1" key="1">
    <citation type="journal article" date="2021" name="Mol. Plant Microbe Interact.">
        <title>Complete Genome Sequence of the Plant-Pathogenic Fungus Colletotrichum lupini.</title>
        <authorList>
            <person name="Baroncelli R."/>
            <person name="Pensec F."/>
            <person name="Da Lio D."/>
            <person name="Boufleur T."/>
            <person name="Vicente I."/>
            <person name="Sarrocco S."/>
            <person name="Picot A."/>
            <person name="Baraldi E."/>
            <person name="Sukno S."/>
            <person name="Thon M."/>
            <person name="Le Floch G."/>
        </authorList>
    </citation>
    <scope>NUCLEOTIDE SEQUENCE</scope>
    <source>
        <strain evidence="1">IMI 504893</strain>
    </source>
</reference>
<dbReference type="KEGG" id="clup:CLUP02_14804"/>
<dbReference type="RefSeq" id="XP_049150876.1">
    <property type="nucleotide sequence ID" value="XM_049293730.1"/>
</dbReference>
<gene>
    <name evidence="1" type="ORF">CLUP02_14804</name>
</gene>
<evidence type="ECO:0000313" key="1">
    <source>
        <dbReference type="EMBL" id="UQC89275.1"/>
    </source>
</evidence>
<name>A0A9Q8T5M6_9PEZI</name>
<accession>A0A9Q8T5M6</accession>
<sequence length="138" mass="15460">MIEIQAIHLPNGGPHKVGFRVTGCLIVYTSKTLRKKPYVISSTSVQPSLLRRAVVNGITGTQGSRRGMQSENRRTSVDLRDLPVTRSLLLISLGSIIERCRRSRLAGLFNSDHLVTVDQKQNILGLEAETEHQRYKRP</sequence>
<keyword evidence="2" id="KW-1185">Reference proteome</keyword>
<dbReference type="Proteomes" id="UP000830671">
    <property type="component" value="Chromosome 8"/>
</dbReference>
<evidence type="ECO:0000313" key="2">
    <source>
        <dbReference type="Proteomes" id="UP000830671"/>
    </source>
</evidence>
<dbReference type="EMBL" id="CP019480">
    <property type="protein sequence ID" value="UQC89275.1"/>
    <property type="molecule type" value="Genomic_DNA"/>
</dbReference>
<dbReference type="AlphaFoldDB" id="A0A9Q8T5M6"/>
<organism evidence="1 2">
    <name type="scientific">Colletotrichum lupini</name>
    <dbReference type="NCBI Taxonomy" id="145971"/>
    <lineage>
        <taxon>Eukaryota</taxon>
        <taxon>Fungi</taxon>
        <taxon>Dikarya</taxon>
        <taxon>Ascomycota</taxon>
        <taxon>Pezizomycotina</taxon>
        <taxon>Sordariomycetes</taxon>
        <taxon>Hypocreomycetidae</taxon>
        <taxon>Glomerellales</taxon>
        <taxon>Glomerellaceae</taxon>
        <taxon>Colletotrichum</taxon>
        <taxon>Colletotrichum acutatum species complex</taxon>
    </lineage>
</organism>
<dbReference type="GeneID" id="73348740"/>